<keyword evidence="2" id="KW-1003">Cell membrane</keyword>
<evidence type="ECO:0000256" key="1">
    <source>
        <dbReference type="ARBA" id="ARBA00004651"/>
    </source>
</evidence>
<evidence type="ECO:0000256" key="3">
    <source>
        <dbReference type="ARBA" id="ARBA00022692"/>
    </source>
</evidence>
<dbReference type="InterPro" id="IPR002293">
    <property type="entry name" value="AA/rel_permease1"/>
</dbReference>
<feature type="transmembrane region" description="Helical" evidence="6">
    <location>
        <begin position="39"/>
        <end position="65"/>
    </location>
</feature>
<proteinExistence type="predicted"/>
<dbReference type="GO" id="GO:0022857">
    <property type="term" value="F:transmembrane transporter activity"/>
    <property type="evidence" value="ECO:0007669"/>
    <property type="project" value="InterPro"/>
</dbReference>
<organism evidence="7 8">
    <name type="scientific">Acidianus brierleyi</name>
    <dbReference type="NCBI Taxonomy" id="41673"/>
    <lineage>
        <taxon>Archaea</taxon>
        <taxon>Thermoproteota</taxon>
        <taxon>Thermoprotei</taxon>
        <taxon>Sulfolobales</taxon>
        <taxon>Sulfolobaceae</taxon>
        <taxon>Acidianus</taxon>
    </lineage>
</organism>
<feature type="transmembrane region" description="Helical" evidence="6">
    <location>
        <begin position="202"/>
        <end position="225"/>
    </location>
</feature>
<feature type="transmembrane region" description="Helical" evidence="6">
    <location>
        <begin position="144"/>
        <end position="162"/>
    </location>
</feature>
<accession>A0A2U9II35</accession>
<feature type="transmembrane region" description="Helical" evidence="6">
    <location>
        <begin position="85"/>
        <end position="108"/>
    </location>
</feature>
<evidence type="ECO:0008006" key="9">
    <source>
        <dbReference type="Google" id="ProtNLM"/>
    </source>
</evidence>
<dbReference type="PANTHER" id="PTHR42770:SF11">
    <property type="entry name" value="INNER MEMBRANE TRANSPORT PROTEIN YBAT"/>
    <property type="match status" value="1"/>
</dbReference>
<sequence>MNFTVYRKLLTTAIFSMSGSSGAVYIAEEAQQPRRNIRLAVLISFLITGIVFVLVSYAFTVGWGISNMSNFASSGIPGLILADKYIGLPAVVLIFIFIVNSLFAGSLAPLNSSARLLYALGRDQVLPSFFSRVHPKYRTPANSILFLSMLSAIVSITAGLVMGPYYGFLYLVLASSIATFIGHILGDVALPFFYNKIKNFNIILHGIVPAISFVILALGIYYSFYPPTYPINIAAITTSVFAIIVIIYALVNKSARKLSNLNVEESEDKV</sequence>
<evidence type="ECO:0000313" key="8">
    <source>
        <dbReference type="Proteomes" id="UP000248044"/>
    </source>
</evidence>
<dbReference type="Gene3D" id="1.20.1740.10">
    <property type="entry name" value="Amino acid/polyamine transporter I"/>
    <property type="match status" value="1"/>
</dbReference>
<feature type="transmembrane region" description="Helical" evidence="6">
    <location>
        <begin position="231"/>
        <end position="251"/>
    </location>
</feature>
<feature type="transmembrane region" description="Helical" evidence="6">
    <location>
        <begin position="168"/>
        <end position="190"/>
    </location>
</feature>
<evidence type="ECO:0000256" key="4">
    <source>
        <dbReference type="ARBA" id="ARBA00022989"/>
    </source>
</evidence>
<keyword evidence="4 6" id="KW-1133">Transmembrane helix</keyword>
<dbReference type="GO" id="GO:0005886">
    <property type="term" value="C:plasma membrane"/>
    <property type="evidence" value="ECO:0007669"/>
    <property type="project" value="UniProtKB-SubCell"/>
</dbReference>
<name>A0A2U9II35_9CREN</name>
<keyword evidence="3 6" id="KW-0812">Transmembrane</keyword>
<keyword evidence="8" id="KW-1185">Reference proteome</keyword>
<evidence type="ECO:0000256" key="2">
    <source>
        <dbReference type="ARBA" id="ARBA00022475"/>
    </source>
</evidence>
<dbReference type="AlphaFoldDB" id="A0A2U9II35"/>
<dbReference type="OrthoDB" id="43026at2157"/>
<comment type="subcellular location">
    <subcellularLocation>
        <location evidence="1">Cell membrane</location>
        <topology evidence="1">Multi-pass membrane protein</topology>
    </subcellularLocation>
</comment>
<reference evidence="7 8" key="1">
    <citation type="submission" date="2018-05" db="EMBL/GenBank/DDBJ databases">
        <title>Complete Genome Sequences of Extremely Thermoacidophilic, Metal-Mobilizing Type-Strain Members of the Archaeal Family Sulfolobaceae: Acidianus brierleyi DSM-1651T, Acidianus sulfidivorans DSM-18786T, Metallosphaera hakonensis DSM-7519T, and Metallosphaera prunae DSM-10039T.</title>
        <authorList>
            <person name="Counts J.A."/>
            <person name="Kelly R.M."/>
        </authorList>
    </citation>
    <scope>NUCLEOTIDE SEQUENCE [LARGE SCALE GENOMIC DNA]</scope>
    <source>
        <strain evidence="7 8">DSM 1651</strain>
    </source>
</reference>
<evidence type="ECO:0000256" key="6">
    <source>
        <dbReference type="SAM" id="Phobius"/>
    </source>
</evidence>
<dbReference type="InterPro" id="IPR050367">
    <property type="entry name" value="APC_superfamily"/>
</dbReference>
<dbReference type="Pfam" id="PF13520">
    <property type="entry name" value="AA_permease_2"/>
    <property type="match status" value="1"/>
</dbReference>
<gene>
    <name evidence="7" type="ORF">DFR85_14935</name>
</gene>
<dbReference type="Proteomes" id="UP000248044">
    <property type="component" value="Chromosome"/>
</dbReference>
<dbReference type="EMBL" id="CP029289">
    <property type="protein sequence ID" value="AWR95688.1"/>
    <property type="molecule type" value="Genomic_DNA"/>
</dbReference>
<keyword evidence="5 6" id="KW-0472">Membrane</keyword>
<dbReference type="KEGG" id="abri:DFR85_14935"/>
<protein>
    <recommendedName>
        <fullName evidence="9">APC family permease</fullName>
    </recommendedName>
</protein>
<dbReference type="PANTHER" id="PTHR42770">
    <property type="entry name" value="AMINO ACID TRANSPORTER-RELATED"/>
    <property type="match status" value="1"/>
</dbReference>
<evidence type="ECO:0000256" key="5">
    <source>
        <dbReference type="ARBA" id="ARBA00023136"/>
    </source>
</evidence>
<evidence type="ECO:0000313" key="7">
    <source>
        <dbReference type="EMBL" id="AWR95688.1"/>
    </source>
</evidence>